<gene>
    <name evidence="1" type="ORF">P3W85_12870</name>
</gene>
<keyword evidence="2" id="KW-1185">Reference proteome</keyword>
<evidence type="ECO:0000313" key="2">
    <source>
        <dbReference type="Proteomes" id="UP001216674"/>
    </source>
</evidence>
<proteinExistence type="predicted"/>
<organism evidence="1 2">
    <name type="scientific">Cupriavidus basilensis</name>
    <dbReference type="NCBI Taxonomy" id="68895"/>
    <lineage>
        <taxon>Bacteria</taxon>
        <taxon>Pseudomonadati</taxon>
        <taxon>Pseudomonadota</taxon>
        <taxon>Betaproteobacteria</taxon>
        <taxon>Burkholderiales</taxon>
        <taxon>Burkholderiaceae</taxon>
        <taxon>Cupriavidus</taxon>
    </lineage>
</organism>
<protein>
    <submittedName>
        <fullName evidence="1">Uncharacterized protein</fullName>
    </submittedName>
</protein>
<dbReference type="Proteomes" id="UP001216674">
    <property type="component" value="Unassembled WGS sequence"/>
</dbReference>
<dbReference type="EMBL" id="JARJLM010000218">
    <property type="protein sequence ID" value="MDF3833834.1"/>
    <property type="molecule type" value="Genomic_DNA"/>
</dbReference>
<evidence type="ECO:0000313" key="1">
    <source>
        <dbReference type="EMBL" id="MDF3833834.1"/>
    </source>
</evidence>
<accession>A0ABT6AMI5</accession>
<name>A0ABT6AMI5_9BURK</name>
<comment type="caution">
    <text evidence="1">The sequence shown here is derived from an EMBL/GenBank/DDBJ whole genome shotgun (WGS) entry which is preliminary data.</text>
</comment>
<reference evidence="1 2" key="1">
    <citation type="submission" date="2023-03" db="EMBL/GenBank/DDBJ databases">
        <title>Draft assemblies of triclosan tolerant bacteria isolated from returned activated sludge.</title>
        <authorList>
            <person name="Van Hamelsveld S."/>
        </authorList>
    </citation>
    <scope>NUCLEOTIDE SEQUENCE [LARGE SCALE GENOMIC DNA]</scope>
    <source>
        <strain evidence="1 2">GW210010_S58</strain>
    </source>
</reference>
<dbReference type="RefSeq" id="WP_276265060.1">
    <property type="nucleotide sequence ID" value="NZ_JARJLM010000218.1"/>
</dbReference>
<sequence length="94" mass="10196">MIPRIPITQVKSDLSDALHIAVREIKRFPAAFYPVEAIEQTSAAQAIAGQWRSRIKGFLGTCRTINGPVTIGSRASICSIRPGHGQRLVINALS</sequence>